<name>A0A918JZE7_9FLAO</name>
<proteinExistence type="predicted"/>
<evidence type="ECO:0000313" key="2">
    <source>
        <dbReference type="Proteomes" id="UP000601108"/>
    </source>
</evidence>
<dbReference type="AlphaFoldDB" id="A0A918JZE7"/>
<accession>A0A918JZE7</accession>
<gene>
    <name evidence="1" type="ORF">GCM10007384_37080</name>
</gene>
<organism evidence="1 2">
    <name type="scientific">Aquimarina muelleri</name>
    <dbReference type="NCBI Taxonomy" id="279356"/>
    <lineage>
        <taxon>Bacteria</taxon>
        <taxon>Pseudomonadati</taxon>
        <taxon>Bacteroidota</taxon>
        <taxon>Flavobacteriia</taxon>
        <taxon>Flavobacteriales</taxon>
        <taxon>Flavobacteriaceae</taxon>
        <taxon>Aquimarina</taxon>
    </lineage>
</organism>
<dbReference type="EMBL" id="BMWS01000037">
    <property type="protein sequence ID" value="GGX32933.1"/>
    <property type="molecule type" value="Genomic_DNA"/>
</dbReference>
<keyword evidence="2" id="KW-1185">Reference proteome</keyword>
<sequence length="104" mass="11616">MNEEIVNIVKEIKDIATTILEKDIATVRGFSERQVEAIAKQTLIIQKGILNGDIDEGLKEFFLDGLEAMVLNFVNTLKGILSVTIEKIWNAIVDSLWKAIDSVI</sequence>
<dbReference type="RefSeq" id="WP_027413743.1">
    <property type="nucleotide sequence ID" value="NZ_BMWS01000037.1"/>
</dbReference>
<comment type="caution">
    <text evidence="1">The sequence shown here is derived from an EMBL/GenBank/DDBJ whole genome shotgun (WGS) entry which is preliminary data.</text>
</comment>
<reference evidence="1 2" key="1">
    <citation type="journal article" date="2014" name="Int. J. Syst. Evol. Microbiol.">
        <title>Complete genome sequence of Corynebacterium casei LMG S-19264T (=DSM 44701T), isolated from a smear-ripened cheese.</title>
        <authorList>
            <consortium name="US DOE Joint Genome Institute (JGI-PGF)"/>
            <person name="Walter F."/>
            <person name="Albersmeier A."/>
            <person name="Kalinowski J."/>
            <person name="Ruckert C."/>
        </authorList>
    </citation>
    <scope>NUCLEOTIDE SEQUENCE [LARGE SCALE GENOMIC DNA]</scope>
    <source>
        <strain evidence="1 2">KCTC 12285</strain>
    </source>
</reference>
<dbReference type="Proteomes" id="UP000601108">
    <property type="component" value="Unassembled WGS sequence"/>
</dbReference>
<evidence type="ECO:0000313" key="1">
    <source>
        <dbReference type="EMBL" id="GGX32933.1"/>
    </source>
</evidence>
<protein>
    <submittedName>
        <fullName evidence="1">Uncharacterized protein</fullName>
    </submittedName>
</protein>